<comment type="caution">
    <text evidence="3">The sequence shown here is derived from an EMBL/GenBank/DDBJ whole genome shotgun (WGS) entry which is preliminary data.</text>
</comment>
<dbReference type="InterPro" id="IPR014752">
    <property type="entry name" value="Arrestin-like_C"/>
</dbReference>
<dbReference type="OrthoDB" id="2586076at2759"/>
<evidence type="ECO:0000313" key="3">
    <source>
        <dbReference type="EMBL" id="KAB5593917.1"/>
    </source>
</evidence>
<feature type="domain" description="Arrestin-like N-terminal" evidence="2">
    <location>
        <begin position="62"/>
        <end position="194"/>
    </location>
</feature>
<organism evidence="3 4">
    <name type="scientific">Ceratobasidium theobromae</name>
    <dbReference type="NCBI Taxonomy" id="1582974"/>
    <lineage>
        <taxon>Eukaryota</taxon>
        <taxon>Fungi</taxon>
        <taxon>Dikarya</taxon>
        <taxon>Basidiomycota</taxon>
        <taxon>Agaricomycotina</taxon>
        <taxon>Agaricomycetes</taxon>
        <taxon>Cantharellales</taxon>
        <taxon>Ceratobasidiaceae</taxon>
        <taxon>Ceratobasidium</taxon>
    </lineage>
</organism>
<dbReference type="InterPro" id="IPR011021">
    <property type="entry name" value="Arrestin-like_N"/>
</dbReference>
<dbReference type="EMBL" id="SSOP01000028">
    <property type="protein sequence ID" value="KAB5593917.1"/>
    <property type="molecule type" value="Genomic_DNA"/>
</dbReference>
<dbReference type="SUPFAM" id="SSF81296">
    <property type="entry name" value="E set domains"/>
    <property type="match status" value="1"/>
</dbReference>
<dbReference type="InterPro" id="IPR050357">
    <property type="entry name" value="Arrestin_domain-protein"/>
</dbReference>
<dbReference type="AlphaFoldDB" id="A0A5N5QRQ7"/>
<proteinExistence type="predicted"/>
<name>A0A5N5QRQ7_9AGAM</name>
<evidence type="ECO:0000256" key="1">
    <source>
        <dbReference type="SAM" id="MobiDB-lite"/>
    </source>
</evidence>
<evidence type="ECO:0000259" key="2">
    <source>
        <dbReference type="Pfam" id="PF00339"/>
    </source>
</evidence>
<evidence type="ECO:0000313" key="4">
    <source>
        <dbReference type="Proteomes" id="UP000383932"/>
    </source>
</evidence>
<keyword evidence="4" id="KW-1185">Reference proteome</keyword>
<dbReference type="InterPro" id="IPR014756">
    <property type="entry name" value="Ig_E-set"/>
</dbReference>
<protein>
    <recommendedName>
        <fullName evidence="2">Arrestin-like N-terminal domain-containing protein</fullName>
    </recommendedName>
</protein>
<dbReference type="GO" id="GO:0005737">
    <property type="term" value="C:cytoplasm"/>
    <property type="evidence" value="ECO:0007669"/>
    <property type="project" value="TreeGrafter"/>
</dbReference>
<feature type="region of interest" description="Disordered" evidence="1">
    <location>
        <begin position="1"/>
        <end position="39"/>
    </location>
</feature>
<dbReference type="Proteomes" id="UP000383932">
    <property type="component" value="Unassembled WGS sequence"/>
</dbReference>
<sequence>MAAPSYTDSEHTSPAPPPYPVASTHGGRTPSLPPSGDLPDSYIFRSQRIQLDLGRRVWPVRAPCYGYTDQIGGSVSVTTLEHVKRIDVTVEGIVEALFTERGATVGFERNALFRRLVTLYTQSRPGPGTTTPIPNRSYNYPFSITFPATCDNDTTRLPPSFTSLHGEVRYCIRVEMIRWGLRRRERRVCMTLVVPILYFPRSYTPVSHAQPTLNHETFMLLGDVKDIHLVPRPLSKCEGKCKAHMSADVQAKIMLPLPLVTTSGDHVPFTITIDSQSSALVALYTDITIQHVKIRETKAHERSYVRETLLSYSRVHDAKQMGGGVQVLFGELLIGGVPGAEFSWSARGIMQVRHVIKVSVRPPAGLSTNLSVFEAAIPIVVVSHRRPSRHNLEADVAAPALELTAGRL</sequence>
<dbReference type="PANTHER" id="PTHR11188:SF17">
    <property type="entry name" value="FI21816P1"/>
    <property type="match status" value="1"/>
</dbReference>
<dbReference type="Gene3D" id="2.60.40.640">
    <property type="match status" value="1"/>
</dbReference>
<dbReference type="Pfam" id="PF00339">
    <property type="entry name" value="Arrestin_N"/>
    <property type="match status" value="1"/>
</dbReference>
<dbReference type="PANTHER" id="PTHR11188">
    <property type="entry name" value="ARRESTIN DOMAIN CONTAINING PROTEIN"/>
    <property type="match status" value="1"/>
</dbReference>
<dbReference type="GO" id="GO:0015031">
    <property type="term" value="P:protein transport"/>
    <property type="evidence" value="ECO:0007669"/>
    <property type="project" value="TreeGrafter"/>
</dbReference>
<reference evidence="3 4" key="1">
    <citation type="journal article" date="2019" name="Fungal Biol. Biotechnol.">
        <title>Draft genome sequence of fastidious pathogen Ceratobasidium theobromae, which causes vascular-streak dieback in Theobroma cacao.</title>
        <authorList>
            <person name="Ali S.S."/>
            <person name="Asman A."/>
            <person name="Shao J."/>
            <person name="Firmansyah A.P."/>
            <person name="Susilo A.W."/>
            <person name="Rosmana A."/>
            <person name="McMahon P."/>
            <person name="Junaid M."/>
            <person name="Guest D."/>
            <person name="Kheng T.Y."/>
            <person name="Meinhardt L.W."/>
            <person name="Bailey B.A."/>
        </authorList>
    </citation>
    <scope>NUCLEOTIDE SEQUENCE [LARGE SCALE GENOMIC DNA]</scope>
    <source>
        <strain evidence="3 4">CT2</strain>
    </source>
</reference>
<accession>A0A5N5QRQ7</accession>
<gene>
    <name evidence="3" type="ORF">CTheo_2643</name>
</gene>